<evidence type="ECO:0000313" key="2">
    <source>
        <dbReference type="EMBL" id="VDK27729.1"/>
    </source>
</evidence>
<reference evidence="2 3" key="2">
    <citation type="submission" date="2018-11" db="EMBL/GenBank/DDBJ databases">
        <authorList>
            <consortium name="Pathogen Informatics"/>
        </authorList>
    </citation>
    <scope>NUCLEOTIDE SEQUENCE [LARGE SCALE GENOMIC DNA]</scope>
</reference>
<accession>A0A183CUY1</accession>
<keyword evidence="1" id="KW-0472">Membrane</keyword>
<evidence type="ECO:0000256" key="1">
    <source>
        <dbReference type="SAM" id="Phobius"/>
    </source>
</evidence>
<feature type="transmembrane region" description="Helical" evidence="1">
    <location>
        <begin position="108"/>
        <end position="127"/>
    </location>
</feature>
<proteinExistence type="predicted"/>
<keyword evidence="3" id="KW-1185">Reference proteome</keyword>
<gene>
    <name evidence="2" type="ORF">GPUH_LOCUS272</name>
</gene>
<dbReference type="EMBL" id="UYRT01000208">
    <property type="protein sequence ID" value="VDK27729.1"/>
    <property type="molecule type" value="Genomic_DNA"/>
</dbReference>
<reference evidence="4" key="1">
    <citation type="submission" date="2016-06" db="UniProtKB">
        <authorList>
            <consortium name="WormBaseParasite"/>
        </authorList>
    </citation>
    <scope>IDENTIFICATION</scope>
</reference>
<keyword evidence="1" id="KW-1133">Transmembrane helix</keyword>
<sequence length="128" mass="14173">MAFGSFSGLYLLVGYSVEEAAMLKESIPKNALERAGFVSGNDNIMHDIGSRLQLALERIMPPVCSPYVAQLANAVMWNEALRFELVISTVKQIRVYDLLGGLPDCAAFIQQSLALVFPILIFLRFFVT</sequence>
<organism evidence="4">
    <name type="scientific">Gongylonema pulchrum</name>
    <dbReference type="NCBI Taxonomy" id="637853"/>
    <lineage>
        <taxon>Eukaryota</taxon>
        <taxon>Metazoa</taxon>
        <taxon>Ecdysozoa</taxon>
        <taxon>Nematoda</taxon>
        <taxon>Chromadorea</taxon>
        <taxon>Rhabditida</taxon>
        <taxon>Spirurina</taxon>
        <taxon>Spiruromorpha</taxon>
        <taxon>Spiruroidea</taxon>
        <taxon>Gongylonematidae</taxon>
        <taxon>Gongylonema</taxon>
    </lineage>
</organism>
<protein>
    <submittedName>
        <fullName evidence="4">CPSF_A domain-containing protein</fullName>
    </submittedName>
</protein>
<name>A0A183CUY1_9BILA</name>
<evidence type="ECO:0000313" key="3">
    <source>
        <dbReference type="Proteomes" id="UP000271098"/>
    </source>
</evidence>
<dbReference type="OrthoDB" id="6374728at2759"/>
<keyword evidence="1" id="KW-0812">Transmembrane</keyword>
<dbReference type="Proteomes" id="UP000271098">
    <property type="component" value="Unassembled WGS sequence"/>
</dbReference>
<dbReference type="WBParaSite" id="GPUH_0000027101-mRNA-1">
    <property type="protein sequence ID" value="GPUH_0000027101-mRNA-1"/>
    <property type="gene ID" value="GPUH_0000027101"/>
</dbReference>
<evidence type="ECO:0000313" key="4">
    <source>
        <dbReference type="WBParaSite" id="GPUH_0000027101-mRNA-1"/>
    </source>
</evidence>
<dbReference type="AlphaFoldDB" id="A0A183CUY1"/>